<accession>A0ACB9G4J2</accession>
<reference evidence="1 2" key="2">
    <citation type="journal article" date="2022" name="Mol. Ecol. Resour.">
        <title>The genomes of chicory, endive, great burdock and yacon provide insights into Asteraceae paleo-polyploidization history and plant inulin production.</title>
        <authorList>
            <person name="Fan W."/>
            <person name="Wang S."/>
            <person name="Wang H."/>
            <person name="Wang A."/>
            <person name="Jiang F."/>
            <person name="Liu H."/>
            <person name="Zhao H."/>
            <person name="Xu D."/>
            <person name="Zhang Y."/>
        </authorList>
    </citation>
    <scope>NUCLEOTIDE SEQUENCE [LARGE SCALE GENOMIC DNA]</scope>
    <source>
        <strain evidence="2">cv. Punajuju</strain>
        <tissue evidence="1">Leaves</tissue>
    </source>
</reference>
<sequence>MGGCSSEDDPEYTSPFMTRIFNRHANNKLHQDQAESFQSMKVAKQYTEEELSLLLEKTFEGQFKQKTEMFESRIEQLLGEERDARLMTEEAARTEQTRSNEEIEDLRSS</sequence>
<organism evidence="1 2">
    <name type="scientific">Cichorium intybus</name>
    <name type="common">Chicory</name>
    <dbReference type="NCBI Taxonomy" id="13427"/>
    <lineage>
        <taxon>Eukaryota</taxon>
        <taxon>Viridiplantae</taxon>
        <taxon>Streptophyta</taxon>
        <taxon>Embryophyta</taxon>
        <taxon>Tracheophyta</taxon>
        <taxon>Spermatophyta</taxon>
        <taxon>Magnoliopsida</taxon>
        <taxon>eudicotyledons</taxon>
        <taxon>Gunneridae</taxon>
        <taxon>Pentapetalae</taxon>
        <taxon>asterids</taxon>
        <taxon>campanulids</taxon>
        <taxon>Asterales</taxon>
        <taxon>Asteraceae</taxon>
        <taxon>Cichorioideae</taxon>
        <taxon>Cichorieae</taxon>
        <taxon>Cichoriinae</taxon>
        <taxon>Cichorium</taxon>
    </lineage>
</organism>
<dbReference type="EMBL" id="CM042010">
    <property type="protein sequence ID" value="KAI3778454.1"/>
    <property type="molecule type" value="Genomic_DNA"/>
</dbReference>
<protein>
    <submittedName>
        <fullName evidence="1">Uncharacterized protein</fullName>
    </submittedName>
</protein>
<keyword evidence="2" id="KW-1185">Reference proteome</keyword>
<evidence type="ECO:0000313" key="2">
    <source>
        <dbReference type="Proteomes" id="UP001055811"/>
    </source>
</evidence>
<evidence type="ECO:0000313" key="1">
    <source>
        <dbReference type="EMBL" id="KAI3778454.1"/>
    </source>
</evidence>
<comment type="caution">
    <text evidence="1">The sequence shown here is derived from an EMBL/GenBank/DDBJ whole genome shotgun (WGS) entry which is preliminary data.</text>
</comment>
<gene>
    <name evidence="1" type="ORF">L2E82_07761</name>
</gene>
<name>A0ACB9G4J2_CICIN</name>
<reference evidence="2" key="1">
    <citation type="journal article" date="2022" name="Mol. Ecol. Resour.">
        <title>The genomes of chicory, endive, great burdock and yacon provide insights into Asteraceae palaeo-polyploidization history and plant inulin production.</title>
        <authorList>
            <person name="Fan W."/>
            <person name="Wang S."/>
            <person name="Wang H."/>
            <person name="Wang A."/>
            <person name="Jiang F."/>
            <person name="Liu H."/>
            <person name="Zhao H."/>
            <person name="Xu D."/>
            <person name="Zhang Y."/>
        </authorList>
    </citation>
    <scope>NUCLEOTIDE SEQUENCE [LARGE SCALE GENOMIC DNA]</scope>
    <source>
        <strain evidence="2">cv. Punajuju</strain>
    </source>
</reference>
<proteinExistence type="predicted"/>
<dbReference type="Proteomes" id="UP001055811">
    <property type="component" value="Linkage Group LG02"/>
</dbReference>